<sequence>MQLLSLGIGNNIICTSYGVYCGLLTGDFKHHSWPLSIKNHHAPIQININSDKLKPPFPPLSLPKPAKPPPDLSDLFKPSLFSKSALPKLPSISKLPKLPSLSKPRLFSPFSPLSRLTSPLLPPIIPPLIPGLPFLPLLPPIIPPLPLLPLIPPILPGIPPILKPLRVPILGKSPLQKALGSELSPVTIKMPEGKKDVILLKLRDLLKKGSLTTAEFNRFKKLLVC</sequence>
<evidence type="ECO:0000313" key="2">
    <source>
        <dbReference type="Proteomes" id="UP001549920"/>
    </source>
</evidence>
<protein>
    <recommendedName>
        <fullName evidence="3">SHOCT domain-containing protein</fullName>
    </recommendedName>
</protein>
<organism evidence="1 2">
    <name type="scientific">Loxostege sticticalis</name>
    <name type="common">Beet webworm moth</name>
    <dbReference type="NCBI Taxonomy" id="481309"/>
    <lineage>
        <taxon>Eukaryota</taxon>
        <taxon>Metazoa</taxon>
        <taxon>Ecdysozoa</taxon>
        <taxon>Arthropoda</taxon>
        <taxon>Hexapoda</taxon>
        <taxon>Insecta</taxon>
        <taxon>Pterygota</taxon>
        <taxon>Neoptera</taxon>
        <taxon>Endopterygota</taxon>
        <taxon>Lepidoptera</taxon>
        <taxon>Glossata</taxon>
        <taxon>Ditrysia</taxon>
        <taxon>Pyraloidea</taxon>
        <taxon>Crambidae</taxon>
        <taxon>Pyraustinae</taxon>
        <taxon>Loxostege</taxon>
    </lineage>
</organism>
<evidence type="ECO:0000313" key="1">
    <source>
        <dbReference type="EMBL" id="KAL0867566.1"/>
    </source>
</evidence>
<dbReference type="EMBL" id="JBEUOH010000022">
    <property type="protein sequence ID" value="KAL0867566.1"/>
    <property type="molecule type" value="Genomic_DNA"/>
</dbReference>
<name>A0ABR3HBA2_LOXSC</name>
<keyword evidence="2" id="KW-1185">Reference proteome</keyword>
<accession>A0ABR3HBA2</accession>
<proteinExistence type="predicted"/>
<dbReference type="Proteomes" id="UP001549920">
    <property type="component" value="Unassembled WGS sequence"/>
</dbReference>
<evidence type="ECO:0008006" key="3">
    <source>
        <dbReference type="Google" id="ProtNLM"/>
    </source>
</evidence>
<reference evidence="1 2" key="1">
    <citation type="submission" date="2024-06" db="EMBL/GenBank/DDBJ databases">
        <title>A chromosome-level genome assembly of beet webworm, Loxostege sticticalis.</title>
        <authorList>
            <person name="Zhang Y."/>
        </authorList>
    </citation>
    <scope>NUCLEOTIDE SEQUENCE [LARGE SCALE GENOMIC DNA]</scope>
    <source>
        <strain evidence="1">AQ026</strain>
        <tissue evidence="1">Whole body</tissue>
    </source>
</reference>
<gene>
    <name evidence="1" type="ORF">ABMA27_008335</name>
</gene>
<comment type="caution">
    <text evidence="1">The sequence shown here is derived from an EMBL/GenBank/DDBJ whole genome shotgun (WGS) entry which is preliminary data.</text>
</comment>